<accession>A0A6P8LMK0</accession>
<dbReference type="Proteomes" id="UP000515180">
    <property type="component" value="Unplaced"/>
</dbReference>
<sequence>MIGKFKHIPETWFNCGEGLLKMGLKEKMGHIMQKALQSLPASEHVNLMARFAIMEKNLGVKRKHKLCANS</sequence>
<dbReference type="RefSeq" id="XP_033180377.1">
    <property type="nucleotide sequence ID" value="XM_033324486.1"/>
</dbReference>
<proteinExistence type="predicted"/>
<keyword evidence="1" id="KW-1185">Reference proteome</keyword>
<organism evidence="1 2">
    <name type="scientific">Bombus impatiens</name>
    <name type="common">Bumblebee</name>
    <dbReference type="NCBI Taxonomy" id="132113"/>
    <lineage>
        <taxon>Eukaryota</taxon>
        <taxon>Metazoa</taxon>
        <taxon>Ecdysozoa</taxon>
        <taxon>Arthropoda</taxon>
        <taxon>Hexapoda</taxon>
        <taxon>Insecta</taxon>
        <taxon>Pterygota</taxon>
        <taxon>Neoptera</taxon>
        <taxon>Endopterygota</taxon>
        <taxon>Hymenoptera</taxon>
        <taxon>Apocrita</taxon>
        <taxon>Aculeata</taxon>
        <taxon>Apoidea</taxon>
        <taxon>Anthophila</taxon>
        <taxon>Apidae</taxon>
        <taxon>Bombus</taxon>
        <taxon>Pyrobombus</taxon>
    </lineage>
</organism>
<dbReference type="AlphaFoldDB" id="A0A6P8LMK0"/>
<dbReference type="OrthoDB" id="412781at2759"/>
<reference evidence="2" key="1">
    <citation type="submission" date="2025-08" db="UniProtKB">
        <authorList>
            <consortium name="RefSeq"/>
        </authorList>
    </citation>
    <scope>IDENTIFICATION</scope>
</reference>
<evidence type="ECO:0000313" key="2">
    <source>
        <dbReference type="RefSeq" id="XP_033180377.1"/>
    </source>
</evidence>
<protein>
    <submittedName>
        <fullName evidence="2">rRNA biogenesis protein rrp5-like</fullName>
    </submittedName>
</protein>
<name>A0A6P8LMK0_BOMIM</name>
<dbReference type="GeneID" id="117152493"/>
<evidence type="ECO:0000313" key="1">
    <source>
        <dbReference type="Proteomes" id="UP000515180"/>
    </source>
</evidence>
<gene>
    <name evidence="2" type="primary">LOC117152493</name>
</gene>